<dbReference type="SMART" id="SM01303">
    <property type="entry name" value="RasGEF_N_2"/>
    <property type="match status" value="1"/>
</dbReference>
<dbReference type="Pfam" id="PF14663">
    <property type="entry name" value="RasGEF_N_2"/>
    <property type="match status" value="1"/>
</dbReference>
<feature type="domain" description="Rapamycin-insensitive companion of mTOR middle" evidence="3">
    <location>
        <begin position="562"/>
        <end position="793"/>
    </location>
</feature>
<dbReference type="OrthoDB" id="271111at2759"/>
<dbReference type="HOGENOM" id="CLU_001013_1_1_1"/>
<dbReference type="Gene3D" id="1.25.10.10">
    <property type="entry name" value="Leucine-rich Repeat Variant"/>
    <property type="match status" value="1"/>
</dbReference>
<dbReference type="InterPro" id="IPR029451">
    <property type="entry name" value="RICTOR_M"/>
</dbReference>
<dbReference type="InterPro" id="IPR011989">
    <property type="entry name" value="ARM-like"/>
</dbReference>
<feature type="region of interest" description="Disordered" evidence="2">
    <location>
        <begin position="69"/>
        <end position="93"/>
    </location>
</feature>
<reference evidence="6 7" key="1">
    <citation type="journal article" date="2012" name="G3 (Bethesda)">
        <title>Pichia sorbitophila, an interspecies yeast hybrid reveals early steps of genome resolution following polyploidization.</title>
        <authorList>
            <person name="Leh Louis V."/>
            <person name="Despons L."/>
            <person name="Friedrich A."/>
            <person name="Martin T."/>
            <person name="Durrens P."/>
            <person name="Casaregola S."/>
            <person name="Neuveglise C."/>
            <person name="Fairhead C."/>
            <person name="Marck C."/>
            <person name="Cruz J.A."/>
            <person name="Straub M.L."/>
            <person name="Kugler V."/>
            <person name="Sacerdot C."/>
            <person name="Uzunov Z."/>
            <person name="Thierry A."/>
            <person name="Weiss S."/>
            <person name="Bleykasten C."/>
            <person name="De Montigny J."/>
            <person name="Jacques N."/>
            <person name="Jung P."/>
            <person name="Lemaire M."/>
            <person name="Mallet S."/>
            <person name="Morel G."/>
            <person name="Richard G.F."/>
            <person name="Sarkar A."/>
            <person name="Savel G."/>
            <person name="Schacherer J."/>
            <person name="Seret M.L."/>
            <person name="Talla E."/>
            <person name="Samson G."/>
            <person name="Jubin C."/>
            <person name="Poulain J."/>
            <person name="Vacherie B."/>
            <person name="Barbe V."/>
            <person name="Pelletier E."/>
            <person name="Sherman D.J."/>
            <person name="Westhof E."/>
            <person name="Weissenbach J."/>
            <person name="Baret P.V."/>
            <person name="Wincker P."/>
            <person name="Gaillardin C."/>
            <person name="Dujon B."/>
            <person name="Souciet J.L."/>
        </authorList>
    </citation>
    <scope>NUCLEOTIDE SEQUENCE [LARGE SCALE GENOMIC DNA]</scope>
    <source>
        <strain evidence="7">ATCC MYA-4447 / BCRC 22081 / CBS 7064 / NBRC 10061 / NRRL Y-12695</strain>
    </source>
</reference>
<feature type="region of interest" description="Disordered" evidence="2">
    <location>
        <begin position="1"/>
        <end position="45"/>
    </location>
</feature>
<dbReference type="InterPro" id="IPR029453">
    <property type="entry name" value="Rictor_IV"/>
</dbReference>
<dbReference type="Pfam" id="PF14668">
    <property type="entry name" value="RICTOR_V"/>
    <property type="match status" value="1"/>
</dbReference>
<evidence type="ECO:0000259" key="4">
    <source>
        <dbReference type="SMART" id="SM01308"/>
    </source>
</evidence>
<dbReference type="SMART" id="SM01307">
    <property type="entry name" value="RICTOR_M"/>
    <property type="match status" value="1"/>
</dbReference>
<comment type="similarity">
    <text evidence="1">Belongs to the RICTOR family.</text>
</comment>
<dbReference type="FunCoup" id="G8YN07">
    <property type="interactions" value="838"/>
</dbReference>
<dbReference type="PANTHER" id="PTHR13298:SF11">
    <property type="entry name" value="RAPAMYCIN-INSENSITIVE COMPANION OF MTOR"/>
    <property type="match status" value="1"/>
</dbReference>
<dbReference type="SUPFAM" id="SSF48371">
    <property type="entry name" value="ARM repeat"/>
    <property type="match status" value="1"/>
</dbReference>
<dbReference type="Pfam" id="PF14664">
    <property type="entry name" value="RICTOR_N"/>
    <property type="match status" value="1"/>
</dbReference>
<feature type="domain" description="Rapamycin-insensitive companion of mTOR" evidence="5">
    <location>
        <begin position="980"/>
        <end position="1059"/>
    </location>
</feature>
<dbReference type="SMART" id="SM01310">
    <property type="entry name" value="RICTOR_V"/>
    <property type="match status" value="1"/>
</dbReference>
<evidence type="ECO:0000259" key="5">
    <source>
        <dbReference type="SMART" id="SM01310"/>
    </source>
</evidence>
<keyword evidence="7" id="KW-1185">Reference proteome</keyword>
<evidence type="ECO:0000256" key="1">
    <source>
        <dbReference type="ARBA" id="ARBA00008878"/>
    </source>
</evidence>
<dbReference type="InterPro" id="IPR029452">
    <property type="entry name" value="RICTOR_V"/>
</dbReference>
<dbReference type="Proteomes" id="UP000005222">
    <property type="component" value="Chromosome E"/>
</dbReference>
<dbReference type="InParanoid" id="G8YN07"/>
<dbReference type="GO" id="GO:0031932">
    <property type="term" value="C:TORC2 complex"/>
    <property type="evidence" value="ECO:0007669"/>
    <property type="project" value="InterPro"/>
</dbReference>
<dbReference type="SMART" id="SM01308">
    <property type="entry name" value="RICTOR_N"/>
    <property type="match status" value="1"/>
</dbReference>
<dbReference type="PANTHER" id="PTHR13298">
    <property type="entry name" value="CYTOSOLIC REGULATOR PIANISSIMO"/>
    <property type="match status" value="1"/>
</dbReference>
<dbReference type="InterPro" id="IPR016024">
    <property type="entry name" value="ARM-type_fold"/>
</dbReference>
<evidence type="ECO:0000313" key="6">
    <source>
        <dbReference type="EMBL" id="CCE79325.1"/>
    </source>
</evidence>
<gene>
    <name evidence="6" type="primary">Piso0_001382</name>
    <name evidence="6" type="ORF">GNLVRS01_PISO0E03854g</name>
</gene>
<dbReference type="GO" id="GO:0038203">
    <property type="term" value="P:TORC2 signaling"/>
    <property type="evidence" value="ECO:0007669"/>
    <property type="project" value="TreeGrafter"/>
</dbReference>
<organism evidence="6 7">
    <name type="scientific">Pichia sorbitophila (strain ATCC MYA-4447 / BCRC 22081 / CBS 7064 / NBRC 10061 / NRRL Y-12695)</name>
    <name type="common">Hybrid yeast</name>
    <dbReference type="NCBI Taxonomy" id="559304"/>
    <lineage>
        <taxon>Eukaryota</taxon>
        <taxon>Fungi</taxon>
        <taxon>Dikarya</taxon>
        <taxon>Ascomycota</taxon>
        <taxon>Saccharomycotina</taxon>
        <taxon>Pichiomycetes</taxon>
        <taxon>Debaryomycetaceae</taxon>
        <taxon>Millerozyma</taxon>
    </lineage>
</organism>
<evidence type="ECO:0000259" key="3">
    <source>
        <dbReference type="SMART" id="SM01307"/>
    </source>
</evidence>
<dbReference type="STRING" id="559304.G8YN07"/>
<dbReference type="AlphaFoldDB" id="G8YN07"/>
<name>G8YN07_PICSO</name>
<dbReference type="OMA" id="PEWYQTF"/>
<accession>G8YN07</accession>
<feature type="domain" description="Rapamycin-insensitive companion of mTOR N-terminal" evidence="4">
    <location>
        <begin position="131"/>
        <end position="501"/>
    </location>
</feature>
<dbReference type="EMBL" id="FO082055">
    <property type="protein sequence ID" value="CCE79325.1"/>
    <property type="molecule type" value="Genomic_DNA"/>
</dbReference>
<sequence>MSMGDKRMPVDCSLDTVINGKKDGKDNMSTESNNGHNRERSSTINSIENISISPIAGITYNKNRALESELKAHDRKAPNGSKSDNGVDKPTTSHSEEYAVEGGMSSSTWILSDILQTLGSVKDKEDEGAIIDKGNKLVFLLRNNVTLKKDIALHNLVMKVQFLLYHEVSEVRALGYRILRYVIYNYDSLRILVHYKILIFIIITMGTNSTPVEKVEALKLVREFLDIPQGAECLSIGVVKSLLAIVEEEELVLNISDDFKRVCTETVCEIALLNPDLVFHSGGFEVMIRILMEEDSDVASSCLVVLLKILDCERSRIYLRNGYDLRSLISIFSSYDVEERESSFADNKLRKMAFLISLFLKSWSGLISLSHNDFECIRDLILNLKKKNFKIRDTIMDVIYDVLHFKSASWLEKSSLGDIIKRLNHYTSNEEYSFNYKPVVESSVEYNLMNNYLGLLVFILVKNGIISLLVNIIEEDSESPLSKKATSLLVNIYKMAHRLLPSELIKENLIIPAIIEERVLHGSIFKMEMFSRHALNSGDQDLDSKALKSYIKSVNIESKSYVDDAEFKIMVNNSKVLAVKEYEDWDWSLLFSLIQGPLRNQRRFDEIIEKNPKFLKRLMSFYRPFKYRFSKIPISNKHHKRYINAGCQLMEMLLSHKSSQRYLMCNKILPQLSEIFAQVDPYSGVSAKEVFLSRKKLENTATFGYLKFIGVLSTTTEGLSILDQWQFITCFQNIVQESCYSEQNNYLIINLFNSIDYSIDSQIRTVFDMAFTISNLKVRTFIMNHQIDKLLKRKESEFFAIKLLVNKLYDSHDGLVFKAIDKLYDHYLHSDDEVLTFIIGLKPSINILARTIKGKELLMHFLKTSKGFRFLESLGFVDKEFEKWSNSGVSAYARDMEDLIYSIFFPYFAKQDPSKHIQSSLINHVLESEEGLLYFQSSSQKVLIRKIIYTIAPLSSRINEIDSDKGTELEENHEEYTQLVSMLKQNLWLIGDIASSRYGIRFLDYLSDDGFDSKIMFDILQVFYNSSNWQLRGVAFYQLGRISSTSEGMEILDELGWCSVIDNYKKPAKLSYPGNIMKENIFAVGINNPYRSVKHYSLFSNLEDDGESNNLFNEIETSVLENEHITERILNLIKHLSSVLSRIVRKAMKQLTLIQKTSPQTFDNVGLLLKVVRLVDRGSYKLGVRRFIFELFLKTRALENLVKKERRKT</sequence>
<proteinExistence type="inferred from homology"/>
<dbReference type="eggNOG" id="KOG3694">
    <property type="taxonomic scope" value="Eukaryota"/>
</dbReference>
<dbReference type="InterPro" id="IPR028268">
    <property type="entry name" value="Pianissimo_fam"/>
</dbReference>
<evidence type="ECO:0000313" key="7">
    <source>
        <dbReference type="Proteomes" id="UP000005222"/>
    </source>
</evidence>
<dbReference type="InterPro" id="IPR028267">
    <property type="entry name" value="Pianissimo_N"/>
</dbReference>
<dbReference type="Pfam" id="PF14666">
    <property type="entry name" value="RICTOR_M"/>
    <property type="match status" value="1"/>
</dbReference>
<evidence type="ECO:0000256" key="2">
    <source>
        <dbReference type="SAM" id="MobiDB-lite"/>
    </source>
</evidence>
<protein>
    <submittedName>
        <fullName evidence="6">Piso0_001382 protein</fullName>
    </submittedName>
</protein>